<proteinExistence type="predicted"/>
<keyword evidence="2" id="KW-1185">Reference proteome</keyword>
<comment type="caution">
    <text evidence="1">The sequence shown here is derived from an EMBL/GenBank/DDBJ whole genome shotgun (WGS) entry which is preliminary data.</text>
</comment>
<accession>A0ACB7IHV0</accession>
<protein>
    <submittedName>
        <fullName evidence="1">Uncharacterized protein</fullName>
    </submittedName>
</protein>
<evidence type="ECO:0000313" key="1">
    <source>
        <dbReference type="EMBL" id="KAG9217754.1"/>
    </source>
</evidence>
<evidence type="ECO:0000313" key="2">
    <source>
        <dbReference type="Proteomes" id="UP000824881"/>
    </source>
</evidence>
<reference evidence="1 2" key="1">
    <citation type="journal article" date="2021" name="Appl. Environ. Microbiol.">
        <title>Genetic linkage and physical mapping for an oyster mushroom Pleurotus cornucopiae and QTL analysis for the trait cap color.</title>
        <authorList>
            <person name="Zhang Y."/>
            <person name="Gao W."/>
            <person name="Sonnenberg A."/>
            <person name="Chen Q."/>
            <person name="Zhang J."/>
            <person name="Huang C."/>
        </authorList>
    </citation>
    <scope>NUCLEOTIDE SEQUENCE [LARGE SCALE GENOMIC DNA]</scope>
    <source>
        <strain evidence="1">CCMSSC00406</strain>
    </source>
</reference>
<dbReference type="EMBL" id="WQMT02000011">
    <property type="protein sequence ID" value="KAG9217754.1"/>
    <property type="molecule type" value="Genomic_DNA"/>
</dbReference>
<name>A0ACB7IHV0_PLECO</name>
<gene>
    <name evidence="1" type="ORF">CCMSSC00406_0003557</name>
</gene>
<sequence length="156" mass="17342">MSLALPVATWVQNALTEIFNATIQTAFDHAFDACFSQDVAVVRNDVNVSRDEYKKALHDIKFPQQTATVKFPRSVSARDEPKHGPLETGIVGGFFEAQLRQGEPGGRPWQLNILTTSFIANVDNDASVVPNPPITDFDARRVSKFTIVDRVRVIPF</sequence>
<organism evidence="1 2">
    <name type="scientific">Pleurotus cornucopiae</name>
    <name type="common">Cornucopia mushroom</name>
    <dbReference type="NCBI Taxonomy" id="5321"/>
    <lineage>
        <taxon>Eukaryota</taxon>
        <taxon>Fungi</taxon>
        <taxon>Dikarya</taxon>
        <taxon>Basidiomycota</taxon>
        <taxon>Agaricomycotina</taxon>
        <taxon>Agaricomycetes</taxon>
        <taxon>Agaricomycetidae</taxon>
        <taxon>Agaricales</taxon>
        <taxon>Pleurotineae</taxon>
        <taxon>Pleurotaceae</taxon>
        <taxon>Pleurotus</taxon>
    </lineage>
</organism>
<dbReference type="Proteomes" id="UP000824881">
    <property type="component" value="Unassembled WGS sequence"/>
</dbReference>